<accession>A0ABQ2V7Q1</accession>
<organism evidence="2 3">
    <name type="scientific">Lentzea flava</name>
    <dbReference type="NCBI Taxonomy" id="103732"/>
    <lineage>
        <taxon>Bacteria</taxon>
        <taxon>Bacillati</taxon>
        <taxon>Actinomycetota</taxon>
        <taxon>Actinomycetes</taxon>
        <taxon>Pseudonocardiales</taxon>
        <taxon>Pseudonocardiaceae</taxon>
        <taxon>Lentzea</taxon>
    </lineage>
</organism>
<feature type="compositionally biased region" description="Basic and acidic residues" evidence="1">
    <location>
        <begin position="1"/>
        <end position="11"/>
    </location>
</feature>
<gene>
    <name evidence="2" type="ORF">GCM10010178_75870</name>
</gene>
<evidence type="ECO:0000256" key="1">
    <source>
        <dbReference type="SAM" id="MobiDB-lite"/>
    </source>
</evidence>
<feature type="region of interest" description="Disordered" evidence="1">
    <location>
        <begin position="35"/>
        <end position="101"/>
    </location>
</feature>
<evidence type="ECO:0000313" key="2">
    <source>
        <dbReference type="EMBL" id="GGU73154.1"/>
    </source>
</evidence>
<protein>
    <submittedName>
        <fullName evidence="2">Uncharacterized protein</fullName>
    </submittedName>
</protein>
<feature type="region of interest" description="Disordered" evidence="1">
    <location>
        <begin position="1"/>
        <end position="22"/>
    </location>
</feature>
<feature type="compositionally biased region" description="Pro residues" evidence="1">
    <location>
        <begin position="74"/>
        <end position="88"/>
    </location>
</feature>
<comment type="caution">
    <text evidence="2">The sequence shown here is derived from an EMBL/GenBank/DDBJ whole genome shotgun (WGS) entry which is preliminary data.</text>
</comment>
<sequence>MPAKVGADRHGQHPAPHCTNNLCVLKALKRVGAWRKKPPTPLYQAPAEGAEDVDRTSAGEGNGNSKPTSTAPSEPSPTTPSEPSPTAPSEPSSADEEGSDR</sequence>
<reference evidence="3" key="1">
    <citation type="journal article" date="2019" name="Int. J. Syst. Evol. Microbiol.">
        <title>The Global Catalogue of Microorganisms (GCM) 10K type strain sequencing project: providing services to taxonomists for standard genome sequencing and annotation.</title>
        <authorList>
            <consortium name="The Broad Institute Genomics Platform"/>
            <consortium name="The Broad Institute Genome Sequencing Center for Infectious Disease"/>
            <person name="Wu L."/>
            <person name="Ma J."/>
        </authorList>
    </citation>
    <scope>NUCLEOTIDE SEQUENCE [LARGE SCALE GENOMIC DNA]</scope>
    <source>
        <strain evidence="3">JCM 3296</strain>
    </source>
</reference>
<keyword evidence="3" id="KW-1185">Reference proteome</keyword>
<proteinExistence type="predicted"/>
<dbReference type="Proteomes" id="UP000649573">
    <property type="component" value="Unassembled WGS sequence"/>
</dbReference>
<dbReference type="EMBL" id="BMRE01000052">
    <property type="protein sequence ID" value="GGU73154.1"/>
    <property type="molecule type" value="Genomic_DNA"/>
</dbReference>
<evidence type="ECO:0000313" key="3">
    <source>
        <dbReference type="Proteomes" id="UP000649573"/>
    </source>
</evidence>
<name>A0ABQ2V7Q1_9PSEU</name>